<proteinExistence type="predicted"/>
<dbReference type="GeneID" id="83216745"/>
<feature type="compositionally biased region" description="Polar residues" evidence="1">
    <location>
        <begin position="151"/>
        <end position="167"/>
    </location>
</feature>
<dbReference type="InterPro" id="IPR006597">
    <property type="entry name" value="Sel1-like"/>
</dbReference>
<feature type="compositionally biased region" description="Low complexity" evidence="1">
    <location>
        <begin position="202"/>
        <end position="217"/>
    </location>
</feature>
<feature type="compositionally biased region" description="Polar residues" evidence="1">
    <location>
        <begin position="179"/>
        <end position="201"/>
    </location>
</feature>
<dbReference type="PANTHER" id="PTHR43628:SF1">
    <property type="entry name" value="CHITIN SYNTHASE REGULATORY FACTOR 2-RELATED"/>
    <property type="match status" value="1"/>
</dbReference>
<evidence type="ECO:0000313" key="2">
    <source>
        <dbReference type="EMBL" id="KAJ8654942.1"/>
    </source>
</evidence>
<accession>A0AAD7UWY0</accession>
<dbReference type="InterPro" id="IPR052945">
    <property type="entry name" value="Mitotic_Regulator"/>
</dbReference>
<sequence>MNAGFFHDRTTPNISLTTDYHAVSGDYRTQSYRESDASMYSTYNLRESLVDPKNERTIGVSRETYIEPQMSTMVRTHVTPQSIYGSQYLGTPNDLEFFNDASSESLHSEIRNLRPPTPVTSRVVQQHADSPIKMQHAYVEIPQPSTAVIEQNSTNAAVNRSSKQHPQPLTPLVIPPTPAQTASIPSPYHANSSTSPATQSLTPGTTGSTPRTPSPNTLSPPHPSQYPITSPTSPCFPPPSAHPGLSEKLQKNSQPSKGRPQSEPEAFVSEGIQYHEQGQLAKATECFRQAAIKDSPIGMFLYGVSLRHGWGCKRNEHTAFQYLQKAAEHAVMDLNSLSSTVNTSAVKGELIMAIYELGVSFRHGWGCRKNKETAVYFFKIAADLGDPDAQNDLGHCYYHGTGVKKDHYMAAKYYRLADKQGCGIMGNSWIYKPKYDKPKS</sequence>
<evidence type="ECO:0000256" key="1">
    <source>
        <dbReference type="SAM" id="MobiDB-lite"/>
    </source>
</evidence>
<organism evidence="2 3">
    <name type="scientific">Lichtheimia ornata</name>
    <dbReference type="NCBI Taxonomy" id="688661"/>
    <lineage>
        <taxon>Eukaryota</taxon>
        <taxon>Fungi</taxon>
        <taxon>Fungi incertae sedis</taxon>
        <taxon>Mucoromycota</taxon>
        <taxon>Mucoromycotina</taxon>
        <taxon>Mucoromycetes</taxon>
        <taxon>Mucorales</taxon>
        <taxon>Lichtheimiaceae</taxon>
        <taxon>Lichtheimia</taxon>
    </lineage>
</organism>
<reference evidence="2 3" key="1">
    <citation type="submission" date="2023-03" db="EMBL/GenBank/DDBJ databases">
        <title>Genome sequence of Lichtheimia ornata CBS 291.66.</title>
        <authorList>
            <person name="Mohabir J.T."/>
            <person name="Shea T.P."/>
            <person name="Kurbessoian T."/>
            <person name="Berby B."/>
            <person name="Fontaine J."/>
            <person name="Livny J."/>
            <person name="Gnirke A."/>
            <person name="Stajich J.E."/>
            <person name="Cuomo C.A."/>
        </authorList>
    </citation>
    <scope>NUCLEOTIDE SEQUENCE [LARGE SCALE GENOMIC DNA]</scope>
    <source>
        <strain evidence="2">CBS 291.66</strain>
    </source>
</reference>
<dbReference type="Proteomes" id="UP001234581">
    <property type="component" value="Unassembled WGS sequence"/>
</dbReference>
<dbReference type="PANTHER" id="PTHR43628">
    <property type="entry name" value="ACTIVATOR OF C KINASE PROTEIN 1-RELATED"/>
    <property type="match status" value="1"/>
</dbReference>
<dbReference type="GO" id="GO:0032153">
    <property type="term" value="C:cell division site"/>
    <property type="evidence" value="ECO:0007669"/>
    <property type="project" value="TreeGrafter"/>
</dbReference>
<name>A0AAD7UWY0_9FUNG</name>
<dbReference type="EMBL" id="JARTCD010000054">
    <property type="protein sequence ID" value="KAJ8654942.1"/>
    <property type="molecule type" value="Genomic_DNA"/>
</dbReference>
<evidence type="ECO:0008006" key="4">
    <source>
        <dbReference type="Google" id="ProtNLM"/>
    </source>
</evidence>
<dbReference type="AlphaFoldDB" id="A0AAD7UWY0"/>
<dbReference type="SMART" id="SM00671">
    <property type="entry name" value="SEL1"/>
    <property type="match status" value="3"/>
</dbReference>
<dbReference type="GO" id="GO:0010972">
    <property type="term" value="P:negative regulation of G2/M transition of mitotic cell cycle"/>
    <property type="evidence" value="ECO:0007669"/>
    <property type="project" value="TreeGrafter"/>
</dbReference>
<comment type="caution">
    <text evidence="2">The sequence shown here is derived from an EMBL/GenBank/DDBJ whole genome shotgun (WGS) entry which is preliminary data.</text>
</comment>
<dbReference type="Gene3D" id="1.25.40.10">
    <property type="entry name" value="Tetratricopeptide repeat domain"/>
    <property type="match status" value="1"/>
</dbReference>
<feature type="region of interest" description="Disordered" evidence="1">
    <location>
        <begin position="151"/>
        <end position="265"/>
    </location>
</feature>
<dbReference type="SUPFAM" id="SSF81901">
    <property type="entry name" value="HCP-like"/>
    <property type="match status" value="1"/>
</dbReference>
<gene>
    <name evidence="2" type="ORF">O0I10_009338</name>
</gene>
<keyword evidence="3" id="KW-1185">Reference proteome</keyword>
<evidence type="ECO:0000313" key="3">
    <source>
        <dbReference type="Proteomes" id="UP001234581"/>
    </source>
</evidence>
<dbReference type="Pfam" id="PF08238">
    <property type="entry name" value="Sel1"/>
    <property type="match status" value="3"/>
</dbReference>
<protein>
    <recommendedName>
        <fullName evidence="4">HCP-like protein</fullName>
    </recommendedName>
</protein>
<dbReference type="RefSeq" id="XP_058339856.1">
    <property type="nucleotide sequence ID" value="XM_058489331.1"/>
</dbReference>
<dbReference type="InterPro" id="IPR011990">
    <property type="entry name" value="TPR-like_helical_dom_sf"/>
</dbReference>